<dbReference type="KEGG" id="ccp:CHC_T00005607001"/>
<evidence type="ECO:0000256" key="1">
    <source>
        <dbReference type="ARBA" id="ARBA00022741"/>
    </source>
</evidence>
<dbReference type="STRING" id="2769.R7QIR8"/>
<dbReference type="AlphaFoldDB" id="R7QIR8"/>
<dbReference type="GO" id="GO:0005525">
    <property type="term" value="F:GTP binding"/>
    <property type="evidence" value="ECO:0007669"/>
    <property type="project" value="UniProtKB-KW"/>
</dbReference>
<dbReference type="Gene3D" id="3.40.50.300">
    <property type="entry name" value="P-loop containing nucleotide triphosphate hydrolases"/>
    <property type="match status" value="1"/>
</dbReference>
<dbReference type="PANTHER" id="PTHR24073">
    <property type="entry name" value="DRAB5-RELATED"/>
    <property type="match status" value="1"/>
</dbReference>
<name>R7QIR8_CHOCR</name>
<keyword evidence="5" id="KW-1185">Reference proteome</keyword>
<evidence type="ECO:0000256" key="3">
    <source>
        <dbReference type="SAM" id="MobiDB-lite"/>
    </source>
</evidence>
<accession>R7QIR8</accession>
<keyword evidence="2" id="KW-0342">GTP-binding</keyword>
<dbReference type="Pfam" id="PF08477">
    <property type="entry name" value="Roc"/>
    <property type="match status" value="1"/>
</dbReference>
<dbReference type="InterPro" id="IPR027417">
    <property type="entry name" value="P-loop_NTPase"/>
</dbReference>
<dbReference type="Gramene" id="CDF37371">
    <property type="protein sequence ID" value="CDF37371"/>
    <property type="gene ID" value="CHC_T00005607001"/>
</dbReference>
<dbReference type="SUPFAM" id="SSF52540">
    <property type="entry name" value="P-loop containing nucleoside triphosphate hydrolases"/>
    <property type="match status" value="1"/>
</dbReference>
<evidence type="ECO:0000256" key="2">
    <source>
        <dbReference type="ARBA" id="ARBA00023134"/>
    </source>
</evidence>
<evidence type="ECO:0000313" key="5">
    <source>
        <dbReference type="Proteomes" id="UP000012073"/>
    </source>
</evidence>
<dbReference type="EMBL" id="HG001833">
    <property type="protein sequence ID" value="CDF37371.1"/>
    <property type="molecule type" value="Genomic_DNA"/>
</dbReference>
<evidence type="ECO:0000313" key="4">
    <source>
        <dbReference type="EMBL" id="CDF37371.1"/>
    </source>
</evidence>
<dbReference type="Proteomes" id="UP000012073">
    <property type="component" value="Unassembled WGS sequence"/>
</dbReference>
<feature type="region of interest" description="Disordered" evidence="3">
    <location>
        <begin position="256"/>
        <end position="276"/>
    </location>
</feature>
<keyword evidence="1" id="KW-0547">Nucleotide-binding</keyword>
<gene>
    <name evidence="4" type="ORF">CHC_T00005607001</name>
</gene>
<reference evidence="5" key="1">
    <citation type="journal article" date="2013" name="Proc. Natl. Acad. Sci. U.S.A.">
        <title>Genome structure and metabolic features in the red seaweed Chondrus crispus shed light on evolution of the Archaeplastida.</title>
        <authorList>
            <person name="Collen J."/>
            <person name="Porcel B."/>
            <person name="Carre W."/>
            <person name="Ball S.G."/>
            <person name="Chaparro C."/>
            <person name="Tonon T."/>
            <person name="Barbeyron T."/>
            <person name="Michel G."/>
            <person name="Noel B."/>
            <person name="Valentin K."/>
            <person name="Elias M."/>
            <person name="Artiguenave F."/>
            <person name="Arun A."/>
            <person name="Aury J.M."/>
            <person name="Barbosa-Neto J.F."/>
            <person name="Bothwell J.H."/>
            <person name="Bouget F.Y."/>
            <person name="Brillet L."/>
            <person name="Cabello-Hurtado F."/>
            <person name="Capella-Gutierrez S."/>
            <person name="Charrier B."/>
            <person name="Cladiere L."/>
            <person name="Cock J.M."/>
            <person name="Coelho S.M."/>
            <person name="Colleoni C."/>
            <person name="Czjzek M."/>
            <person name="Da Silva C."/>
            <person name="Delage L."/>
            <person name="Denoeud F."/>
            <person name="Deschamps P."/>
            <person name="Dittami S.M."/>
            <person name="Gabaldon T."/>
            <person name="Gachon C.M."/>
            <person name="Groisillier A."/>
            <person name="Herve C."/>
            <person name="Jabbari K."/>
            <person name="Katinka M."/>
            <person name="Kloareg B."/>
            <person name="Kowalczyk N."/>
            <person name="Labadie K."/>
            <person name="Leblanc C."/>
            <person name="Lopez P.J."/>
            <person name="McLachlan D.H."/>
            <person name="Meslet-Cladiere L."/>
            <person name="Moustafa A."/>
            <person name="Nehr Z."/>
            <person name="Nyvall Collen P."/>
            <person name="Panaud O."/>
            <person name="Partensky F."/>
            <person name="Poulain J."/>
            <person name="Rensing S.A."/>
            <person name="Rousvoal S."/>
            <person name="Samson G."/>
            <person name="Symeonidi A."/>
            <person name="Weissenbach J."/>
            <person name="Zambounis A."/>
            <person name="Wincker P."/>
            <person name="Boyen C."/>
        </authorList>
    </citation>
    <scope>NUCLEOTIDE SEQUENCE [LARGE SCALE GENOMIC DNA]</scope>
    <source>
        <strain evidence="5">cv. Stackhouse</strain>
    </source>
</reference>
<sequence length="276" mass="30436">MEQAITVRLLVVGDDNVGKTTLVQALCGASSHSIGKTTAGCAVSVRLANDSKHVEEFYDVAGAPRYRHGRQVFFSHKRYDGVIFVYDVTDRSTRSSISCTWVPEVMTHLGDVGAIEAGGRGDGEEAHVRSAGVINELRFLWRQVFFTHSRVSSAQAIKEGVRLSWRLMRLWMNEMGLWPDSSLDEEAERVYLATSLVPCAIVGMKSDLVDRPETRDGEIQNRPKGVPDVRLYANSVAHDAKLSAFLRRVAESAKRKAATPIKSSRRTASGQLLGFA</sequence>
<proteinExistence type="predicted"/>
<protein>
    <submittedName>
        <fullName evidence="4">Uncharacterized protein</fullName>
    </submittedName>
</protein>
<dbReference type="PhylomeDB" id="R7QIR8"/>
<dbReference type="GeneID" id="17324905"/>
<dbReference type="RefSeq" id="XP_005717190.1">
    <property type="nucleotide sequence ID" value="XM_005717133.1"/>
</dbReference>
<dbReference type="OrthoDB" id="8954335at2759"/>
<organism evidence="4 5">
    <name type="scientific">Chondrus crispus</name>
    <name type="common">Carrageen Irish moss</name>
    <name type="synonym">Polymorpha crispa</name>
    <dbReference type="NCBI Taxonomy" id="2769"/>
    <lineage>
        <taxon>Eukaryota</taxon>
        <taxon>Rhodophyta</taxon>
        <taxon>Florideophyceae</taxon>
        <taxon>Rhodymeniophycidae</taxon>
        <taxon>Gigartinales</taxon>
        <taxon>Gigartinaceae</taxon>
        <taxon>Chondrus</taxon>
    </lineage>
</organism>